<proteinExistence type="predicted"/>
<keyword evidence="1" id="KW-0812">Transmembrane</keyword>
<accession>A0A0F9EG87</accession>
<evidence type="ECO:0000313" key="2">
    <source>
        <dbReference type="EMBL" id="KKL73123.1"/>
    </source>
</evidence>
<name>A0A0F9EG87_9ZZZZ</name>
<dbReference type="EMBL" id="LAZR01025062">
    <property type="protein sequence ID" value="KKL73123.1"/>
    <property type="molecule type" value="Genomic_DNA"/>
</dbReference>
<sequence length="189" mass="22213">MAQHVCLNTYGKTAVLGITGKYNESICKREKEKENYYYFIGPPFFLFGVVILIIGLVVKKAKGKTNDGKTEVLWADRSTLNIMKTLFRIVKSEMSEVNQIMNLQERLASEQYLRVISNNFEGSGDNLHRRIVRRIKKLKEFHFRSGGLTVNFDEIIENLKVLRFNRIKFWENLLKDYVENEDFYLTKIE</sequence>
<organism evidence="2">
    <name type="scientific">marine sediment metagenome</name>
    <dbReference type="NCBI Taxonomy" id="412755"/>
    <lineage>
        <taxon>unclassified sequences</taxon>
        <taxon>metagenomes</taxon>
        <taxon>ecological metagenomes</taxon>
    </lineage>
</organism>
<gene>
    <name evidence="2" type="ORF">LCGC14_2078060</name>
</gene>
<reference evidence="2" key="1">
    <citation type="journal article" date="2015" name="Nature">
        <title>Complex archaea that bridge the gap between prokaryotes and eukaryotes.</title>
        <authorList>
            <person name="Spang A."/>
            <person name="Saw J.H."/>
            <person name="Jorgensen S.L."/>
            <person name="Zaremba-Niedzwiedzka K."/>
            <person name="Martijn J."/>
            <person name="Lind A.E."/>
            <person name="van Eijk R."/>
            <person name="Schleper C."/>
            <person name="Guy L."/>
            <person name="Ettema T.J."/>
        </authorList>
    </citation>
    <scope>NUCLEOTIDE SEQUENCE</scope>
</reference>
<keyword evidence="1" id="KW-1133">Transmembrane helix</keyword>
<dbReference type="AlphaFoldDB" id="A0A0F9EG87"/>
<protein>
    <submittedName>
        <fullName evidence="2">Uncharacterized protein</fullName>
    </submittedName>
</protein>
<keyword evidence="1" id="KW-0472">Membrane</keyword>
<evidence type="ECO:0000256" key="1">
    <source>
        <dbReference type="SAM" id="Phobius"/>
    </source>
</evidence>
<feature type="transmembrane region" description="Helical" evidence="1">
    <location>
        <begin position="36"/>
        <end position="58"/>
    </location>
</feature>
<comment type="caution">
    <text evidence="2">The sequence shown here is derived from an EMBL/GenBank/DDBJ whole genome shotgun (WGS) entry which is preliminary data.</text>
</comment>